<proteinExistence type="predicted"/>
<dbReference type="NCBIfam" id="TIGR02595">
    <property type="entry name" value="PEP_CTERM"/>
    <property type="match status" value="1"/>
</dbReference>
<organism evidence="2 3">
    <name type="scientific">Sandarakinorhabdus fusca</name>
    <dbReference type="NCBI Taxonomy" id="1439888"/>
    <lineage>
        <taxon>Bacteria</taxon>
        <taxon>Pseudomonadati</taxon>
        <taxon>Pseudomonadota</taxon>
        <taxon>Alphaproteobacteria</taxon>
        <taxon>Sphingomonadales</taxon>
        <taxon>Sphingosinicellaceae</taxon>
        <taxon>Sandarakinorhabdus</taxon>
    </lineage>
</organism>
<evidence type="ECO:0000313" key="3">
    <source>
        <dbReference type="Proteomes" id="UP000481327"/>
    </source>
</evidence>
<protein>
    <submittedName>
        <fullName evidence="2">PEPxxWA-CTERM sorting domain-containing protein</fullName>
    </submittedName>
</protein>
<dbReference type="Proteomes" id="UP000481327">
    <property type="component" value="Unassembled WGS sequence"/>
</dbReference>
<accession>A0A7C9GNG7</accession>
<gene>
    <name evidence="2" type="ORF">F3168_05415</name>
</gene>
<reference evidence="2 3" key="1">
    <citation type="submission" date="2019-09" db="EMBL/GenBank/DDBJ databases">
        <title>Polymorphobacter sp. isolated from a lake in China.</title>
        <authorList>
            <person name="Liu Z."/>
        </authorList>
    </citation>
    <scope>NUCLEOTIDE SEQUENCE [LARGE SCALE GENOMIC DNA]</scope>
    <source>
        <strain evidence="2 3">D40P</strain>
    </source>
</reference>
<dbReference type="InterPro" id="IPR013424">
    <property type="entry name" value="Ice-binding_C"/>
</dbReference>
<dbReference type="EMBL" id="WIOL01000002">
    <property type="protein sequence ID" value="MQT16697.1"/>
    <property type="molecule type" value="Genomic_DNA"/>
</dbReference>
<dbReference type="AlphaFoldDB" id="A0A7C9GNG7"/>
<evidence type="ECO:0000259" key="1">
    <source>
        <dbReference type="Pfam" id="PF07589"/>
    </source>
</evidence>
<name>A0A7C9GNG7_9SPHN</name>
<dbReference type="Pfam" id="PF07589">
    <property type="entry name" value="PEP-CTERM"/>
    <property type="match status" value="1"/>
</dbReference>
<evidence type="ECO:0000313" key="2">
    <source>
        <dbReference type="EMBL" id="MQT16697.1"/>
    </source>
</evidence>
<sequence length="137" mass="14563">MLDDFGMDVAYQATEFTVLASGAYMITMLSEFDNYLGLYAGSFDPSSPLANAQIYNDDLVGRNSGFTTELTLGTSYFVVASGYSDWDKGAYTLSFFGPGEIVLASAGAVPEPAAWAMMIAGFGLVGGTMRQRRTAVA</sequence>
<dbReference type="NCBIfam" id="NF035944">
    <property type="entry name" value="PEPxxWA-CTERM"/>
    <property type="match status" value="1"/>
</dbReference>
<keyword evidence="3" id="KW-1185">Reference proteome</keyword>
<dbReference type="OrthoDB" id="7571274at2"/>
<comment type="caution">
    <text evidence="2">The sequence shown here is derived from an EMBL/GenBank/DDBJ whole genome shotgun (WGS) entry which is preliminary data.</text>
</comment>
<feature type="domain" description="Ice-binding protein C-terminal" evidence="1">
    <location>
        <begin position="108"/>
        <end position="133"/>
    </location>
</feature>